<evidence type="ECO:0000313" key="2">
    <source>
        <dbReference type="EMBL" id="TQV71753.1"/>
    </source>
</evidence>
<name>A0A545T3F7_9GAMM</name>
<dbReference type="EMBL" id="VHSG01000020">
    <property type="protein sequence ID" value="TQV71753.1"/>
    <property type="molecule type" value="Genomic_DNA"/>
</dbReference>
<evidence type="ECO:0000256" key="1">
    <source>
        <dbReference type="SAM" id="SignalP"/>
    </source>
</evidence>
<accession>A0A545T3F7</accession>
<dbReference type="RefSeq" id="WP_142928529.1">
    <property type="nucleotide sequence ID" value="NZ_ML660099.1"/>
</dbReference>
<sequence>MKQVITFRTRIKICAFILFASSPGYAWEVIKSFEDGTLGEKAERNADSFDDIAGHSRYSNEFSYVGSQSAKLHTTAGEEGFGRWGGAVQFPTELGKGDHLWTSLAMRVPKEFDFQTTTGSLKWLRWASEKGDGSGNGFLDLQVMNDDPSTLSGSDRGYDFRIFREGEGVKLYGFGEDGSLKRDRWHKFDIYIKFDDRPAAQGGTGLVRIWLDNTLIYTQAEIRTLHQATDYFHSLFMFTYWNGGAPKSQHLYIDEIKLSNEEAPSWTEQLGRPKSPPKPVTGVVVERIEINN</sequence>
<comment type="caution">
    <text evidence="2">The sequence shown here is derived from an EMBL/GenBank/DDBJ whole genome shotgun (WGS) entry which is preliminary data.</text>
</comment>
<protein>
    <recommendedName>
        <fullName evidence="4">Polysaccharide lyase</fullName>
    </recommendedName>
</protein>
<reference evidence="2 3" key="1">
    <citation type="submission" date="2019-06" db="EMBL/GenBank/DDBJ databases">
        <title>Whole genome sequence for Cellvibrionaceae sp. R142.</title>
        <authorList>
            <person name="Wang G."/>
        </authorList>
    </citation>
    <scope>NUCLEOTIDE SEQUENCE [LARGE SCALE GENOMIC DNA]</scope>
    <source>
        <strain evidence="2 3">R142</strain>
    </source>
</reference>
<dbReference type="InterPro" id="IPR025975">
    <property type="entry name" value="Polysacc_lyase"/>
</dbReference>
<dbReference type="OrthoDB" id="5735905at2"/>
<keyword evidence="3" id="KW-1185">Reference proteome</keyword>
<keyword evidence="1" id="KW-0732">Signal</keyword>
<evidence type="ECO:0008006" key="4">
    <source>
        <dbReference type="Google" id="ProtNLM"/>
    </source>
</evidence>
<gene>
    <name evidence="2" type="ORF">FKG94_19075</name>
</gene>
<dbReference type="Proteomes" id="UP000319732">
    <property type="component" value="Unassembled WGS sequence"/>
</dbReference>
<feature type="chain" id="PRO_5021953442" description="Polysaccharide lyase" evidence="1">
    <location>
        <begin position="27"/>
        <end position="292"/>
    </location>
</feature>
<proteinExistence type="predicted"/>
<feature type="signal peptide" evidence="1">
    <location>
        <begin position="1"/>
        <end position="26"/>
    </location>
</feature>
<dbReference type="Gene3D" id="2.60.120.200">
    <property type="match status" value="1"/>
</dbReference>
<dbReference type="Pfam" id="PF14099">
    <property type="entry name" value="Polysacc_lyase"/>
    <property type="match status" value="1"/>
</dbReference>
<organism evidence="2 3">
    <name type="scientific">Exilibacterium tricleocarpae</name>
    <dbReference type="NCBI Taxonomy" id="2591008"/>
    <lineage>
        <taxon>Bacteria</taxon>
        <taxon>Pseudomonadati</taxon>
        <taxon>Pseudomonadota</taxon>
        <taxon>Gammaproteobacteria</taxon>
        <taxon>Cellvibrionales</taxon>
        <taxon>Cellvibrionaceae</taxon>
        <taxon>Exilibacterium</taxon>
    </lineage>
</organism>
<evidence type="ECO:0000313" key="3">
    <source>
        <dbReference type="Proteomes" id="UP000319732"/>
    </source>
</evidence>
<dbReference type="AlphaFoldDB" id="A0A545T3F7"/>